<gene>
    <name evidence="1" type="ORF">C2845_PM18G08820</name>
</gene>
<dbReference type="Proteomes" id="UP000275267">
    <property type="component" value="Unassembled WGS sequence"/>
</dbReference>
<accession>A0A3L6PHB7</accession>
<keyword evidence="2" id="KW-1185">Reference proteome</keyword>
<comment type="caution">
    <text evidence="1">The sequence shown here is derived from an EMBL/GenBank/DDBJ whole genome shotgun (WGS) entry which is preliminary data.</text>
</comment>
<sequence length="73" mass="8621">MLRRKGRFPRCGGGRRMKTLFMQYLPEQHLFDELSLGHPRHRRAFILSTPVIRSRINNYVDMCCRDGARQACV</sequence>
<reference evidence="2" key="1">
    <citation type="journal article" date="2019" name="Nat. Commun.">
        <title>The genome of broomcorn millet.</title>
        <authorList>
            <person name="Zou C."/>
            <person name="Miki D."/>
            <person name="Li D."/>
            <person name="Tang Q."/>
            <person name="Xiao L."/>
            <person name="Rajput S."/>
            <person name="Deng P."/>
            <person name="Jia W."/>
            <person name="Huang R."/>
            <person name="Zhang M."/>
            <person name="Sun Y."/>
            <person name="Hu J."/>
            <person name="Fu X."/>
            <person name="Schnable P.S."/>
            <person name="Li F."/>
            <person name="Zhang H."/>
            <person name="Feng B."/>
            <person name="Zhu X."/>
            <person name="Liu R."/>
            <person name="Schnable J.C."/>
            <person name="Zhu J.-K."/>
            <person name="Zhang H."/>
        </authorList>
    </citation>
    <scope>NUCLEOTIDE SEQUENCE [LARGE SCALE GENOMIC DNA]</scope>
</reference>
<organism evidence="1 2">
    <name type="scientific">Panicum miliaceum</name>
    <name type="common">Proso millet</name>
    <name type="synonym">Broomcorn millet</name>
    <dbReference type="NCBI Taxonomy" id="4540"/>
    <lineage>
        <taxon>Eukaryota</taxon>
        <taxon>Viridiplantae</taxon>
        <taxon>Streptophyta</taxon>
        <taxon>Embryophyta</taxon>
        <taxon>Tracheophyta</taxon>
        <taxon>Spermatophyta</taxon>
        <taxon>Magnoliopsida</taxon>
        <taxon>Liliopsida</taxon>
        <taxon>Poales</taxon>
        <taxon>Poaceae</taxon>
        <taxon>PACMAD clade</taxon>
        <taxon>Panicoideae</taxon>
        <taxon>Panicodae</taxon>
        <taxon>Paniceae</taxon>
        <taxon>Panicinae</taxon>
        <taxon>Panicum</taxon>
        <taxon>Panicum sect. Panicum</taxon>
    </lineage>
</organism>
<evidence type="ECO:0000313" key="2">
    <source>
        <dbReference type="Proteomes" id="UP000275267"/>
    </source>
</evidence>
<proteinExistence type="predicted"/>
<dbReference type="AlphaFoldDB" id="A0A3L6PHB7"/>
<name>A0A3L6PHB7_PANMI</name>
<evidence type="ECO:0000313" key="1">
    <source>
        <dbReference type="EMBL" id="RLM58234.1"/>
    </source>
</evidence>
<dbReference type="EMBL" id="PQIB02000017">
    <property type="protein sequence ID" value="RLM58234.1"/>
    <property type="molecule type" value="Genomic_DNA"/>
</dbReference>
<protein>
    <submittedName>
        <fullName evidence="1">Uncharacterized protein</fullName>
    </submittedName>
</protein>